<proteinExistence type="inferred from homology"/>
<dbReference type="CTD" id="10096"/>
<dbReference type="Gene3D" id="3.90.640.10">
    <property type="entry name" value="Actin, Chain A, domain 4"/>
    <property type="match status" value="1"/>
</dbReference>
<dbReference type="FunFam" id="3.90.640.10:FF:000006">
    <property type="entry name" value="Actin-related protein 3 (ARP3)"/>
    <property type="match status" value="1"/>
</dbReference>
<feature type="compositionally biased region" description="Basic and acidic residues" evidence="10">
    <location>
        <begin position="53"/>
        <end position="62"/>
    </location>
</feature>
<dbReference type="Gene3D" id="3.30.420.40">
    <property type="match status" value="2"/>
</dbReference>
<feature type="region of interest" description="Disordered" evidence="10">
    <location>
        <begin position="44"/>
        <end position="64"/>
    </location>
</feature>
<keyword evidence="7" id="KW-0009">Actin-binding</keyword>
<dbReference type="FunFam" id="2.30.36.70:FF:000002">
    <property type="entry name" value="actin-related protein 3 isoform X1"/>
    <property type="match status" value="1"/>
</dbReference>
<evidence type="ECO:0000256" key="1">
    <source>
        <dbReference type="ARBA" id="ARBA00004245"/>
    </source>
</evidence>
<dbReference type="InterPro" id="IPR043129">
    <property type="entry name" value="ATPase_NBD"/>
</dbReference>
<dbReference type="CDD" id="cd10221">
    <property type="entry name" value="ASKHA_NBD_Arp3-like"/>
    <property type="match status" value="1"/>
</dbReference>
<sequence length="569" mass="64085">MLSGLLRLGGRKLWQPCPPGWAGLGRQHRRPSWLLRERLREGRSCRGGGPKWGGEKESERAGRRPWRGWAETAGLTDWLGCGSGSRWPWLLPSLPIRPPVAGSASSLTPGSARRPGCGWLDSPRRQPPRPPRIQHGPDGGGGCSKRRRRQKMAGRLPACVVDCGTGYTKLGYAGNTEPQFIIPSCIAIKESAKVGDQAQRRVMKGVDDLDFFIGDEAIEKPTYATKWPIRHGIVEDWDLMERFMEQVIFKYLRAEPEDHYFLLTEPPLNTPENREYTAEIMFESFNVPGLYIAVQAVLALAASWTSRQVGERTLTGTVIDSGDGVTHVIPVAEGYVIGSCIKHIPIAGRDITYFIQQLLREREVGIPPEQSLETAKAVKERYSYVCPDLVKEFNKYDTDGSKWIKQYTGINAISKKEFSIDVGYERFLGPEIFFHPEFANPDFTQPISEVVDEVIQNCPIDVRRPLYKNIVLSGGSTMFRDFGRRLQRDLKRTVDARLKLSEELSGGRLKPKPIDVQVITHHMQRYAVWFGGSMLASTPEFYQVCHTKKDYEEIGPSICRHNPVFGVMS</sequence>
<evidence type="ECO:0000256" key="9">
    <source>
        <dbReference type="ARBA" id="ARBA00023273"/>
    </source>
</evidence>
<dbReference type="Bgee" id="ENSMODG00000000612">
    <property type="expression patterns" value="Expressed in extraembryonic membrane and 19 other cell types or tissues"/>
</dbReference>
<dbReference type="GO" id="GO:0042995">
    <property type="term" value="C:cell projection"/>
    <property type="evidence" value="ECO:0007669"/>
    <property type="project" value="UniProtKB-SubCell"/>
</dbReference>
<keyword evidence="12" id="KW-1185">Reference proteome</keyword>
<dbReference type="STRING" id="13616.ENSMODP00000000734"/>
<protein>
    <submittedName>
        <fullName evidence="11">Actin related protein 3</fullName>
    </submittedName>
</protein>
<comment type="similarity">
    <text evidence="3">Belongs to the actin family. ARP3 subfamily.</text>
</comment>
<dbReference type="SMART" id="SM00268">
    <property type="entry name" value="ACTIN"/>
    <property type="match status" value="1"/>
</dbReference>
<dbReference type="eggNOG" id="KOG0678">
    <property type="taxonomic scope" value="Eukaryota"/>
</dbReference>
<dbReference type="FunFam" id="3.30.420.40:FF:000315">
    <property type="entry name" value="Actin-related protein 3"/>
    <property type="match status" value="1"/>
</dbReference>
<evidence type="ECO:0000256" key="5">
    <source>
        <dbReference type="ARBA" id="ARBA00022741"/>
    </source>
</evidence>
<dbReference type="GO" id="GO:0003779">
    <property type="term" value="F:actin binding"/>
    <property type="evidence" value="ECO:0007669"/>
    <property type="project" value="UniProtKB-KW"/>
</dbReference>
<dbReference type="FunCoup" id="F6TB04">
    <property type="interactions" value="2627"/>
</dbReference>
<dbReference type="InterPro" id="IPR020902">
    <property type="entry name" value="Actin/actin-like_CS"/>
</dbReference>
<comment type="subcellular location">
    <subcellularLocation>
        <location evidence="2">Cell projection</location>
    </subcellularLocation>
    <subcellularLocation>
        <location evidence="1">Cytoplasm</location>
        <location evidence="1">Cytoskeleton</location>
    </subcellularLocation>
</comment>
<feature type="region of interest" description="Disordered" evidence="10">
    <location>
        <begin position="101"/>
        <end position="148"/>
    </location>
</feature>
<dbReference type="InParanoid" id="F6TB04"/>
<dbReference type="AlphaFoldDB" id="F6TB04"/>
<dbReference type="RefSeq" id="XP_007494135.3">
    <property type="nucleotide sequence ID" value="XM_007494073.3"/>
</dbReference>
<evidence type="ECO:0000256" key="4">
    <source>
        <dbReference type="ARBA" id="ARBA00022490"/>
    </source>
</evidence>
<dbReference type="Proteomes" id="UP000002280">
    <property type="component" value="Chromosome 4"/>
</dbReference>
<reference evidence="11" key="3">
    <citation type="submission" date="2025-09" db="UniProtKB">
        <authorList>
            <consortium name="Ensembl"/>
        </authorList>
    </citation>
    <scope>IDENTIFICATION</scope>
</reference>
<dbReference type="GO" id="GO:0034314">
    <property type="term" value="P:Arp2/3 complex-mediated actin nucleation"/>
    <property type="evidence" value="ECO:0000318"/>
    <property type="project" value="GO_Central"/>
</dbReference>
<dbReference type="Ensembl" id="ENSMODT00000000751.4">
    <property type="protein sequence ID" value="ENSMODP00000000734.3"/>
    <property type="gene ID" value="ENSMODG00000000612.4"/>
</dbReference>
<dbReference type="GO" id="GO:0005524">
    <property type="term" value="F:ATP binding"/>
    <property type="evidence" value="ECO:0007669"/>
    <property type="project" value="UniProtKB-KW"/>
</dbReference>
<reference evidence="11 12" key="1">
    <citation type="journal article" date="2007" name="Nature">
        <title>Genome of the marsupial Monodelphis domestica reveals innovation in non-coding sequences.</title>
        <authorList>
            <person name="Mikkelsen T.S."/>
            <person name="Wakefield M.J."/>
            <person name="Aken B."/>
            <person name="Amemiya C.T."/>
            <person name="Chang J.L."/>
            <person name="Duke S."/>
            <person name="Garber M."/>
            <person name="Gentles A.J."/>
            <person name="Goodstadt L."/>
            <person name="Heger A."/>
            <person name="Jurka J."/>
            <person name="Kamal M."/>
            <person name="Mauceli E."/>
            <person name="Searle S.M."/>
            <person name="Sharpe T."/>
            <person name="Baker M.L."/>
            <person name="Batzer M.A."/>
            <person name="Benos P.V."/>
            <person name="Belov K."/>
            <person name="Clamp M."/>
            <person name="Cook A."/>
            <person name="Cuff J."/>
            <person name="Das R."/>
            <person name="Davidow L."/>
            <person name="Deakin J.E."/>
            <person name="Fazzari M.J."/>
            <person name="Glass J.L."/>
            <person name="Grabherr M."/>
            <person name="Greally J.M."/>
            <person name="Gu W."/>
            <person name="Hore T.A."/>
            <person name="Huttley G.A."/>
            <person name="Kleber M."/>
            <person name="Jirtle R.L."/>
            <person name="Koina E."/>
            <person name="Lee J.T."/>
            <person name="Mahony S."/>
            <person name="Marra M.A."/>
            <person name="Miller R.D."/>
            <person name="Nicholls R.D."/>
            <person name="Oda M."/>
            <person name="Papenfuss A.T."/>
            <person name="Parra Z.E."/>
            <person name="Pollock D.D."/>
            <person name="Ray D.A."/>
            <person name="Schein J.E."/>
            <person name="Speed T.P."/>
            <person name="Thompson K."/>
            <person name="VandeBerg J.L."/>
            <person name="Wade C.M."/>
            <person name="Walker J.A."/>
            <person name="Waters P.D."/>
            <person name="Webber C."/>
            <person name="Weidman J.R."/>
            <person name="Xie X."/>
            <person name="Zody M.C."/>
            <person name="Baldwin J."/>
            <person name="Abdouelleil A."/>
            <person name="Abdulkadir J."/>
            <person name="Abebe A."/>
            <person name="Abera B."/>
            <person name="Abreu J."/>
            <person name="Acer S.C."/>
            <person name="Aftuck L."/>
            <person name="Alexander A."/>
            <person name="An P."/>
            <person name="Anderson E."/>
            <person name="Anderson S."/>
            <person name="Arachi H."/>
            <person name="Azer M."/>
            <person name="Bachantsang P."/>
            <person name="Barry A."/>
            <person name="Bayul T."/>
            <person name="Berlin A."/>
            <person name="Bessette D."/>
            <person name="Bloom T."/>
            <person name="Bloom T."/>
            <person name="Boguslavskiy L."/>
            <person name="Bonnet C."/>
            <person name="Boukhgalter B."/>
            <person name="Bourzgui I."/>
            <person name="Brown A."/>
            <person name="Cahill P."/>
            <person name="Channer S."/>
            <person name="Cheshatsang Y."/>
            <person name="Chuda L."/>
            <person name="Citroen M."/>
            <person name="Collymore A."/>
            <person name="Cooke P."/>
            <person name="Costello M."/>
            <person name="D'Aco K."/>
            <person name="Daza R."/>
            <person name="De Haan G."/>
            <person name="DeGray S."/>
            <person name="DeMaso C."/>
            <person name="Dhargay N."/>
            <person name="Dooley K."/>
            <person name="Dooley E."/>
            <person name="Doricent M."/>
            <person name="Dorje P."/>
            <person name="Dorjee K."/>
            <person name="Dupes A."/>
            <person name="Elong R."/>
            <person name="Falk J."/>
            <person name="Farina A."/>
            <person name="Faro S."/>
            <person name="Ferguson D."/>
            <person name="Fisher S."/>
            <person name="Foley C.D."/>
            <person name="Franke A."/>
            <person name="Friedrich D."/>
            <person name="Gadbois L."/>
            <person name="Gearin G."/>
            <person name="Gearin C.R."/>
            <person name="Giannoukos G."/>
            <person name="Goode T."/>
            <person name="Graham J."/>
            <person name="Grandbois E."/>
            <person name="Grewal S."/>
            <person name="Gyaltsen K."/>
            <person name="Hafez N."/>
            <person name="Hagos B."/>
            <person name="Hall J."/>
            <person name="Henson C."/>
            <person name="Hollinger A."/>
            <person name="Honan T."/>
            <person name="Huard M.D."/>
            <person name="Hughes L."/>
            <person name="Hurhula B."/>
            <person name="Husby M.E."/>
            <person name="Kamat A."/>
            <person name="Kanga B."/>
            <person name="Kashin S."/>
            <person name="Khazanovich D."/>
            <person name="Kisner P."/>
            <person name="Lance K."/>
            <person name="Lara M."/>
            <person name="Lee W."/>
            <person name="Lennon N."/>
            <person name="Letendre F."/>
            <person name="LeVine R."/>
            <person name="Lipovsky A."/>
            <person name="Liu X."/>
            <person name="Liu J."/>
            <person name="Liu S."/>
            <person name="Lokyitsang T."/>
            <person name="Lokyitsang Y."/>
            <person name="Lubonja R."/>
            <person name="Lui A."/>
            <person name="MacDonald P."/>
            <person name="Magnisalis V."/>
            <person name="Maru K."/>
            <person name="Matthews C."/>
            <person name="McCusker W."/>
            <person name="McDonough S."/>
            <person name="Mehta T."/>
            <person name="Meldrim J."/>
            <person name="Meneus L."/>
            <person name="Mihai O."/>
            <person name="Mihalev A."/>
            <person name="Mihova T."/>
            <person name="Mittelman R."/>
            <person name="Mlenga V."/>
            <person name="Montmayeur A."/>
            <person name="Mulrain L."/>
            <person name="Navidi A."/>
            <person name="Naylor J."/>
            <person name="Negash T."/>
            <person name="Nguyen T."/>
            <person name="Nguyen N."/>
            <person name="Nicol R."/>
            <person name="Norbu C."/>
            <person name="Norbu N."/>
            <person name="Novod N."/>
            <person name="O'Neill B."/>
            <person name="Osman S."/>
            <person name="Markiewicz E."/>
            <person name="Oyono O.L."/>
            <person name="Patti C."/>
            <person name="Phunkhang P."/>
            <person name="Pierre F."/>
            <person name="Priest M."/>
            <person name="Raghuraman S."/>
            <person name="Rege F."/>
            <person name="Reyes R."/>
            <person name="Rise C."/>
            <person name="Rogov P."/>
            <person name="Ross K."/>
            <person name="Ryan E."/>
            <person name="Settipalli S."/>
            <person name="Shea T."/>
            <person name="Sherpa N."/>
            <person name="Shi L."/>
            <person name="Shih D."/>
            <person name="Sparrow T."/>
            <person name="Spaulding J."/>
            <person name="Stalker J."/>
            <person name="Stange-Thomann N."/>
            <person name="Stavropoulos S."/>
            <person name="Stone C."/>
            <person name="Strader C."/>
            <person name="Tesfaye S."/>
            <person name="Thomson T."/>
            <person name="Thoulutsang Y."/>
            <person name="Thoulutsang D."/>
            <person name="Topham K."/>
            <person name="Topping I."/>
            <person name="Tsamla T."/>
            <person name="Vassiliev H."/>
            <person name="Vo A."/>
            <person name="Wangchuk T."/>
            <person name="Wangdi T."/>
            <person name="Weiand M."/>
            <person name="Wilkinson J."/>
            <person name="Wilson A."/>
            <person name="Yadav S."/>
            <person name="Young G."/>
            <person name="Yu Q."/>
            <person name="Zembek L."/>
            <person name="Zhong D."/>
            <person name="Zimmer A."/>
            <person name="Zwirko Z."/>
            <person name="Jaffe D.B."/>
            <person name="Alvarez P."/>
            <person name="Brockman W."/>
            <person name="Butler J."/>
            <person name="Chin C."/>
            <person name="Gnerre S."/>
            <person name="MacCallum I."/>
            <person name="Graves J.A."/>
            <person name="Ponting C.P."/>
            <person name="Breen M."/>
            <person name="Samollow P.B."/>
            <person name="Lander E.S."/>
            <person name="Lindblad-Toh K."/>
        </authorList>
    </citation>
    <scope>NUCLEOTIDE SEQUENCE [LARGE SCALE GENOMIC DNA]</scope>
</reference>
<dbReference type="GeneID" id="100015343"/>
<dbReference type="OrthoDB" id="421448at2759"/>
<keyword evidence="9" id="KW-0966">Cell projection</keyword>
<gene>
    <name evidence="11" type="primary">ACTR3</name>
</gene>
<dbReference type="InterPro" id="IPR004000">
    <property type="entry name" value="Actin"/>
</dbReference>
<keyword evidence="6" id="KW-0067">ATP-binding</keyword>
<evidence type="ECO:0000256" key="3">
    <source>
        <dbReference type="ARBA" id="ARBA00006681"/>
    </source>
</evidence>
<evidence type="ECO:0000256" key="10">
    <source>
        <dbReference type="SAM" id="MobiDB-lite"/>
    </source>
</evidence>
<evidence type="ECO:0000256" key="8">
    <source>
        <dbReference type="ARBA" id="ARBA00023212"/>
    </source>
</evidence>
<accession>F6TB04</accession>
<dbReference type="SUPFAM" id="SSF53067">
    <property type="entry name" value="Actin-like ATPase domain"/>
    <property type="match status" value="2"/>
</dbReference>
<evidence type="ECO:0000256" key="7">
    <source>
        <dbReference type="ARBA" id="ARBA00023203"/>
    </source>
</evidence>
<dbReference type="OMA" id="GIHYPIR"/>
<reference evidence="11" key="2">
    <citation type="submission" date="2025-08" db="UniProtKB">
        <authorList>
            <consortium name="Ensembl"/>
        </authorList>
    </citation>
    <scope>IDENTIFICATION</scope>
</reference>
<organism evidence="11 12">
    <name type="scientific">Monodelphis domestica</name>
    <name type="common">Gray short-tailed opossum</name>
    <dbReference type="NCBI Taxonomy" id="13616"/>
    <lineage>
        <taxon>Eukaryota</taxon>
        <taxon>Metazoa</taxon>
        <taxon>Chordata</taxon>
        <taxon>Craniata</taxon>
        <taxon>Vertebrata</taxon>
        <taxon>Euteleostomi</taxon>
        <taxon>Mammalia</taxon>
        <taxon>Metatheria</taxon>
        <taxon>Didelphimorphia</taxon>
        <taxon>Didelphidae</taxon>
        <taxon>Monodelphis</taxon>
    </lineage>
</organism>
<keyword evidence="8" id="KW-0206">Cytoskeleton</keyword>
<keyword evidence="4" id="KW-0963">Cytoplasm</keyword>
<dbReference type="GO" id="GO:0005885">
    <property type="term" value="C:Arp2/3 protein complex"/>
    <property type="evidence" value="ECO:0000318"/>
    <property type="project" value="GO_Central"/>
</dbReference>
<dbReference type="Pfam" id="PF00022">
    <property type="entry name" value="Actin"/>
    <property type="match status" value="1"/>
</dbReference>
<dbReference type="HOGENOM" id="CLU_027965_3_0_1"/>
<evidence type="ECO:0000313" key="11">
    <source>
        <dbReference type="Ensembl" id="ENSMODP00000000734.3"/>
    </source>
</evidence>
<evidence type="ECO:0000256" key="6">
    <source>
        <dbReference type="ARBA" id="ARBA00022840"/>
    </source>
</evidence>
<dbReference type="FunFam" id="3.30.420.40:FF:000803">
    <property type="entry name" value="Actin-related protein 3"/>
    <property type="match status" value="1"/>
</dbReference>
<dbReference type="FunFam" id="3.30.420.40:FF:000029">
    <property type="entry name" value="Actin-related protein 3"/>
    <property type="match status" value="1"/>
</dbReference>
<keyword evidence="5" id="KW-0547">Nucleotide-binding</keyword>
<dbReference type="PROSITE" id="PS01132">
    <property type="entry name" value="ACTINS_ACT_LIKE"/>
    <property type="match status" value="1"/>
</dbReference>
<evidence type="ECO:0000313" key="12">
    <source>
        <dbReference type="Proteomes" id="UP000002280"/>
    </source>
</evidence>
<dbReference type="PANTHER" id="PTHR11937">
    <property type="entry name" value="ACTIN"/>
    <property type="match status" value="1"/>
</dbReference>
<dbReference type="Gene3D" id="2.30.36.70">
    <property type="entry name" value="Actin, Chain A, domain 2"/>
    <property type="match status" value="1"/>
</dbReference>
<name>F6TB04_MONDO</name>
<evidence type="ECO:0000256" key="2">
    <source>
        <dbReference type="ARBA" id="ARBA00004316"/>
    </source>
</evidence>
<dbReference type="KEGG" id="mdo:100015343"/>
<dbReference type="GeneTree" id="ENSGT00940000155065"/>